<evidence type="ECO:0000259" key="1">
    <source>
        <dbReference type="PROSITE" id="PS51724"/>
    </source>
</evidence>
<protein>
    <submittedName>
        <fullName evidence="2">Sporulation related domain-containing protein</fullName>
    </submittedName>
</protein>
<dbReference type="PROSITE" id="PS51724">
    <property type="entry name" value="SPOR"/>
    <property type="match status" value="1"/>
</dbReference>
<evidence type="ECO:0000313" key="2">
    <source>
        <dbReference type="EMBL" id="SET55960.1"/>
    </source>
</evidence>
<dbReference type="Pfam" id="PF05036">
    <property type="entry name" value="SPOR"/>
    <property type="match status" value="1"/>
</dbReference>
<dbReference type="Gene3D" id="3.30.70.1070">
    <property type="entry name" value="Sporulation related repeat"/>
    <property type="match status" value="1"/>
</dbReference>
<proteinExistence type="predicted"/>
<name>A0A1I0FCT5_9FIRM</name>
<dbReference type="InterPro" id="IPR007730">
    <property type="entry name" value="SPOR-like_dom"/>
</dbReference>
<dbReference type="EMBL" id="FOIN01000018">
    <property type="protein sequence ID" value="SET55960.1"/>
    <property type="molecule type" value="Genomic_DNA"/>
</dbReference>
<evidence type="ECO:0000313" key="3">
    <source>
        <dbReference type="Proteomes" id="UP000198558"/>
    </source>
</evidence>
<dbReference type="RefSeq" id="WP_092354216.1">
    <property type="nucleotide sequence ID" value="NZ_FOIN01000018.1"/>
</dbReference>
<dbReference type="SUPFAM" id="SSF110997">
    <property type="entry name" value="Sporulation related repeat"/>
    <property type="match status" value="1"/>
</dbReference>
<accession>A0A1I0FCT5</accession>
<sequence>MKIIRFIVVLAVALSILFGSFYLKFFSSISSNINAYIVQIGIYKQEENANEMIKKLTDLQQPNYRYQKDNNFVVIAGVFLNEEEAKKMGNVISEKGITCVVKQVNFTSDFKEVIEQQNYEAIIKELSS</sequence>
<organism evidence="2 3">
    <name type="scientific">Thomasclavelia cocleata</name>
    <dbReference type="NCBI Taxonomy" id="69824"/>
    <lineage>
        <taxon>Bacteria</taxon>
        <taxon>Bacillati</taxon>
        <taxon>Bacillota</taxon>
        <taxon>Erysipelotrichia</taxon>
        <taxon>Erysipelotrichales</taxon>
        <taxon>Coprobacillaceae</taxon>
        <taxon>Thomasclavelia</taxon>
    </lineage>
</organism>
<dbReference type="Proteomes" id="UP000198558">
    <property type="component" value="Unassembled WGS sequence"/>
</dbReference>
<dbReference type="AlphaFoldDB" id="A0A1I0FCT5"/>
<reference evidence="3" key="1">
    <citation type="submission" date="2016-10" db="EMBL/GenBank/DDBJ databases">
        <authorList>
            <person name="Varghese N."/>
            <person name="Submissions S."/>
        </authorList>
    </citation>
    <scope>NUCLEOTIDE SEQUENCE [LARGE SCALE GENOMIC DNA]</scope>
    <source>
        <strain evidence="3">DSM 1551</strain>
    </source>
</reference>
<keyword evidence="3" id="KW-1185">Reference proteome</keyword>
<dbReference type="OrthoDB" id="1653264at2"/>
<dbReference type="GO" id="GO:0042834">
    <property type="term" value="F:peptidoglycan binding"/>
    <property type="evidence" value="ECO:0007669"/>
    <property type="project" value="InterPro"/>
</dbReference>
<dbReference type="InterPro" id="IPR036680">
    <property type="entry name" value="SPOR-like_sf"/>
</dbReference>
<feature type="domain" description="SPOR" evidence="1">
    <location>
        <begin position="30"/>
        <end position="104"/>
    </location>
</feature>
<dbReference type="GeneID" id="78288580"/>
<gene>
    <name evidence="2" type="ORF">SAMN04489758_11836</name>
</gene>